<gene>
    <name evidence="2" type="ORF">WCD58_14595</name>
</gene>
<feature type="transmembrane region" description="Helical" evidence="1">
    <location>
        <begin position="15"/>
        <end position="37"/>
    </location>
</feature>
<evidence type="ECO:0000313" key="2">
    <source>
        <dbReference type="EMBL" id="MEJ2862397.1"/>
    </source>
</evidence>
<protein>
    <submittedName>
        <fullName evidence="2">Uncharacterized protein</fullName>
    </submittedName>
</protein>
<sequence length="201" mass="20572">MPVPVAPAPFRSSSAPWIVAAAAVVVLAVTGAVLVVLMRPVPAGGTTTQVVPAPAPVTVTAAPSTSPSSSPYSTVGAADDLQDAVDASRGSAGSLVDLWVPQLSSKKTGTVDNGTTYDASSIYAHYRSLEASQPGALLLWSGDWSTYRESDYWVVIHGQGFTTAAGANAWCDAQGFSADDCFAKRLSHTAGPTGSTELRSS</sequence>
<keyword evidence="1" id="KW-1133">Transmembrane helix</keyword>
<dbReference type="EMBL" id="JBBEGM010000005">
    <property type="protein sequence ID" value="MEJ2862397.1"/>
    <property type="molecule type" value="Genomic_DNA"/>
</dbReference>
<name>A0ABU8M4Y2_9PSEU</name>
<dbReference type="Proteomes" id="UP001369736">
    <property type="component" value="Unassembled WGS sequence"/>
</dbReference>
<proteinExistence type="predicted"/>
<keyword evidence="1" id="KW-0812">Transmembrane</keyword>
<reference evidence="2 3" key="1">
    <citation type="submission" date="2024-03" db="EMBL/GenBank/DDBJ databases">
        <title>Actinomycetospora sp. OC33-EN07, a novel actinomycete isolated from wild orchid (Aerides multiflora).</title>
        <authorList>
            <person name="Suriyachadkun C."/>
        </authorList>
    </citation>
    <scope>NUCLEOTIDE SEQUENCE [LARGE SCALE GENOMIC DNA]</scope>
    <source>
        <strain evidence="2 3">OC33-EN07</strain>
    </source>
</reference>
<keyword evidence="3" id="KW-1185">Reference proteome</keyword>
<evidence type="ECO:0000313" key="3">
    <source>
        <dbReference type="Proteomes" id="UP001369736"/>
    </source>
</evidence>
<accession>A0ABU8M4Y2</accession>
<comment type="caution">
    <text evidence="2">The sequence shown here is derived from an EMBL/GenBank/DDBJ whole genome shotgun (WGS) entry which is preliminary data.</text>
</comment>
<organism evidence="2 3">
    <name type="scientific">Actinomycetospora flava</name>
    <dbReference type="NCBI Taxonomy" id="3129232"/>
    <lineage>
        <taxon>Bacteria</taxon>
        <taxon>Bacillati</taxon>
        <taxon>Actinomycetota</taxon>
        <taxon>Actinomycetes</taxon>
        <taxon>Pseudonocardiales</taxon>
        <taxon>Pseudonocardiaceae</taxon>
        <taxon>Actinomycetospora</taxon>
    </lineage>
</organism>
<keyword evidence="1" id="KW-0472">Membrane</keyword>
<evidence type="ECO:0000256" key="1">
    <source>
        <dbReference type="SAM" id="Phobius"/>
    </source>
</evidence>
<dbReference type="RefSeq" id="WP_337703771.1">
    <property type="nucleotide sequence ID" value="NZ_JBBEGM010000005.1"/>
</dbReference>